<evidence type="ECO:0000313" key="9">
    <source>
        <dbReference type="Proteomes" id="UP000215137"/>
    </source>
</evidence>
<dbReference type="OrthoDB" id="9802328at2"/>
<evidence type="ECO:0000313" key="8">
    <source>
        <dbReference type="EMBL" id="ASV66776.1"/>
    </source>
</evidence>
<evidence type="ECO:0000256" key="1">
    <source>
        <dbReference type="ARBA" id="ARBA00001933"/>
    </source>
</evidence>
<evidence type="ECO:0000256" key="6">
    <source>
        <dbReference type="ARBA" id="ARBA00022898"/>
    </source>
</evidence>
<dbReference type="CDD" id="cd00609">
    <property type="entry name" value="AAT_like"/>
    <property type="match status" value="1"/>
</dbReference>
<evidence type="ECO:0000256" key="5">
    <source>
        <dbReference type="ARBA" id="ARBA00022679"/>
    </source>
</evidence>
<organism evidence="8 9">
    <name type="scientific">Cytobacillus kochii</name>
    <dbReference type="NCBI Taxonomy" id="859143"/>
    <lineage>
        <taxon>Bacteria</taxon>
        <taxon>Bacillati</taxon>
        <taxon>Bacillota</taxon>
        <taxon>Bacilli</taxon>
        <taxon>Bacillales</taxon>
        <taxon>Bacillaceae</taxon>
        <taxon>Cytobacillus</taxon>
    </lineage>
</organism>
<dbReference type="PANTHER" id="PTHR42790:SF19">
    <property type="entry name" value="KYNURENINE_ALPHA-AMINOADIPATE AMINOTRANSFERASE, MITOCHONDRIAL"/>
    <property type="match status" value="1"/>
</dbReference>
<dbReference type="FunFam" id="3.40.640.10:FF:000053">
    <property type="entry name" value="Aminotransferase, class I"/>
    <property type="match status" value="1"/>
</dbReference>
<protein>
    <submittedName>
        <fullName evidence="8">Aminotransferase</fullName>
    </submittedName>
</protein>
<dbReference type="PANTHER" id="PTHR42790">
    <property type="entry name" value="AMINOTRANSFERASE"/>
    <property type="match status" value="1"/>
</dbReference>
<dbReference type="InterPro" id="IPR004839">
    <property type="entry name" value="Aminotransferase_I/II_large"/>
</dbReference>
<keyword evidence="5 8" id="KW-0808">Transferase</keyword>
<gene>
    <name evidence="8" type="ORF">CKF48_05245</name>
</gene>
<dbReference type="InterPro" id="IPR015424">
    <property type="entry name" value="PyrdxlP-dep_Trfase"/>
</dbReference>
<keyword evidence="4 8" id="KW-0032">Aminotransferase</keyword>
<dbReference type="KEGG" id="bko:CKF48_05245"/>
<evidence type="ECO:0000256" key="2">
    <source>
        <dbReference type="ARBA" id="ARBA00007441"/>
    </source>
</evidence>
<dbReference type="EMBL" id="CP022983">
    <property type="protein sequence ID" value="ASV66776.1"/>
    <property type="molecule type" value="Genomic_DNA"/>
</dbReference>
<evidence type="ECO:0000256" key="3">
    <source>
        <dbReference type="ARBA" id="ARBA00011738"/>
    </source>
</evidence>
<evidence type="ECO:0000259" key="7">
    <source>
        <dbReference type="Pfam" id="PF00155"/>
    </source>
</evidence>
<dbReference type="RefSeq" id="WP_095370351.1">
    <property type="nucleotide sequence ID" value="NZ_CP022983.1"/>
</dbReference>
<feature type="domain" description="Aminotransferase class I/classII large" evidence="7">
    <location>
        <begin position="31"/>
        <end position="387"/>
    </location>
</feature>
<dbReference type="AlphaFoldDB" id="A0A248TF28"/>
<evidence type="ECO:0000256" key="4">
    <source>
        <dbReference type="ARBA" id="ARBA00022576"/>
    </source>
</evidence>
<dbReference type="SUPFAM" id="SSF53383">
    <property type="entry name" value="PLP-dependent transferases"/>
    <property type="match status" value="1"/>
</dbReference>
<dbReference type="Gene3D" id="3.90.1150.10">
    <property type="entry name" value="Aspartate Aminotransferase, domain 1"/>
    <property type="match status" value="1"/>
</dbReference>
<dbReference type="GO" id="GO:0008483">
    <property type="term" value="F:transaminase activity"/>
    <property type="evidence" value="ECO:0007669"/>
    <property type="project" value="UniProtKB-KW"/>
</dbReference>
<comment type="cofactor">
    <cofactor evidence="1">
        <name>pyridoxal 5'-phosphate</name>
        <dbReference type="ChEBI" id="CHEBI:597326"/>
    </cofactor>
</comment>
<keyword evidence="6" id="KW-0663">Pyridoxal phosphate</keyword>
<keyword evidence="9" id="KW-1185">Reference proteome</keyword>
<reference evidence="8 9" key="1">
    <citation type="submission" date="2017-08" db="EMBL/GenBank/DDBJ databases">
        <title>Complete Genome Sequence of Bacillus kochii Oregon-R-modENCODE STRAIN BDGP4, isolated from Drosophila melanogaster gut.</title>
        <authorList>
            <person name="Wan K.H."/>
            <person name="Yu C."/>
            <person name="Park S."/>
            <person name="Hammonds A.S."/>
            <person name="Booth B.W."/>
            <person name="Celniker S.E."/>
        </authorList>
    </citation>
    <scope>NUCLEOTIDE SEQUENCE [LARGE SCALE GENOMIC DNA]</scope>
    <source>
        <strain evidence="8 9">BDGP4</strain>
    </source>
</reference>
<sequence length="398" mass="45270">MKREAYFPEVVKQALSNIPPGSWMSAVPEGCIRLNSGYPAANLVPSTELKEATDRLLTEEQDLPLHYIGSPRIDQLKTQLIERMNERKMEVQEDEVLVTSGACQAIDLIARILLDENAFIIVESPTYMEALEIFQNYTKNIITIPIDADGLDTKQLEGILIERTKKEEPLPKLLYTIPTFQNPTGTTLSFARREKLIKLAKEYDFLILEDDAYGELAFGESPTTLKSLDEEDRVFYVGSLSKIVAPGMRIGWIAAHSEWIEALFWFKKDLEHPFAQSVMSAYLEKVNLAHRSVLLTEKYEEKAVILYEALIHFMPEGVKWYRPEGGYFMWIEVPGVDTTAMLAKAKKAGVAYVPGQYFFLHQDEGKSFLRLSFSYASKEEIKKGIEILSHVVAEEINK</sequence>
<dbReference type="InterPro" id="IPR015421">
    <property type="entry name" value="PyrdxlP-dep_Trfase_major"/>
</dbReference>
<proteinExistence type="inferred from homology"/>
<dbReference type="Pfam" id="PF00155">
    <property type="entry name" value="Aminotran_1_2"/>
    <property type="match status" value="1"/>
</dbReference>
<dbReference type="InterPro" id="IPR015422">
    <property type="entry name" value="PyrdxlP-dep_Trfase_small"/>
</dbReference>
<name>A0A248TF28_9BACI</name>
<comment type="subunit">
    <text evidence="3">Homodimer.</text>
</comment>
<comment type="similarity">
    <text evidence="2">Belongs to the class-I pyridoxal-phosphate-dependent aminotransferase family.</text>
</comment>
<dbReference type="GO" id="GO:1901605">
    <property type="term" value="P:alpha-amino acid metabolic process"/>
    <property type="evidence" value="ECO:0007669"/>
    <property type="project" value="TreeGrafter"/>
</dbReference>
<accession>A0A248TF28</accession>
<dbReference type="GO" id="GO:0030170">
    <property type="term" value="F:pyridoxal phosphate binding"/>
    <property type="evidence" value="ECO:0007669"/>
    <property type="project" value="InterPro"/>
</dbReference>
<dbReference type="Proteomes" id="UP000215137">
    <property type="component" value="Chromosome"/>
</dbReference>
<dbReference type="InterPro" id="IPR050859">
    <property type="entry name" value="Class-I_PLP-dep_aminotransf"/>
</dbReference>
<dbReference type="Gene3D" id="3.40.640.10">
    <property type="entry name" value="Type I PLP-dependent aspartate aminotransferase-like (Major domain)"/>
    <property type="match status" value="1"/>
</dbReference>